<feature type="compositionally biased region" description="Basic and acidic residues" evidence="1">
    <location>
        <begin position="129"/>
        <end position="157"/>
    </location>
</feature>
<evidence type="ECO:0000313" key="3">
    <source>
        <dbReference type="Proteomes" id="UP000324748"/>
    </source>
</evidence>
<name>A0A5B0P534_PUCGR</name>
<dbReference type="EMBL" id="VSWC01000067">
    <property type="protein sequence ID" value="KAA1096667.1"/>
    <property type="molecule type" value="Genomic_DNA"/>
</dbReference>
<feature type="region of interest" description="Disordered" evidence="1">
    <location>
        <begin position="44"/>
        <end position="162"/>
    </location>
</feature>
<comment type="caution">
    <text evidence="2">The sequence shown here is derived from an EMBL/GenBank/DDBJ whole genome shotgun (WGS) entry which is preliminary data.</text>
</comment>
<evidence type="ECO:0000313" key="2">
    <source>
        <dbReference type="EMBL" id="KAA1096667.1"/>
    </source>
</evidence>
<accession>A0A5B0P534</accession>
<dbReference type="Proteomes" id="UP000324748">
    <property type="component" value="Unassembled WGS sequence"/>
</dbReference>
<proteinExistence type="predicted"/>
<keyword evidence="3" id="KW-1185">Reference proteome</keyword>
<sequence length="191" mass="21203">MVIHTVLNYWRAQDFTKDKCFWFVGLAALREYASKLEMKIAGRRQKSQKFGRQIDGPRPPGLDRSKTGLRSAGKRIVKRPVPPPASLRSTTRQTLCPLDGSGNVPSNSDLPTLVVGTVRPASDPNLPAKRNEESEKINEKSEEKGGIGEEKGEKTMISDEEFTEKETENVAIAMLIGKGNFSAEKFTDRLV</sequence>
<evidence type="ECO:0000256" key="1">
    <source>
        <dbReference type="SAM" id="MobiDB-lite"/>
    </source>
</evidence>
<reference evidence="2 3" key="1">
    <citation type="submission" date="2019-05" db="EMBL/GenBank/DDBJ databases">
        <title>Emergence of the Ug99 lineage of the wheat stem rust pathogen through somatic hybridization.</title>
        <authorList>
            <person name="Li F."/>
            <person name="Upadhyaya N.M."/>
            <person name="Sperschneider J."/>
            <person name="Matny O."/>
            <person name="Nguyen-Phuc H."/>
            <person name="Mago R."/>
            <person name="Raley C."/>
            <person name="Miller M.E."/>
            <person name="Silverstein K.A.T."/>
            <person name="Henningsen E."/>
            <person name="Hirsch C.D."/>
            <person name="Visser B."/>
            <person name="Pretorius Z.A."/>
            <person name="Steffenson B.J."/>
            <person name="Schwessinger B."/>
            <person name="Dodds P.N."/>
            <person name="Figueroa M."/>
        </authorList>
    </citation>
    <scope>NUCLEOTIDE SEQUENCE [LARGE SCALE GENOMIC DNA]</scope>
    <source>
        <strain evidence="2">21-0</strain>
    </source>
</reference>
<organism evidence="2 3">
    <name type="scientific">Puccinia graminis f. sp. tritici</name>
    <dbReference type="NCBI Taxonomy" id="56615"/>
    <lineage>
        <taxon>Eukaryota</taxon>
        <taxon>Fungi</taxon>
        <taxon>Dikarya</taxon>
        <taxon>Basidiomycota</taxon>
        <taxon>Pucciniomycotina</taxon>
        <taxon>Pucciniomycetes</taxon>
        <taxon>Pucciniales</taxon>
        <taxon>Pucciniaceae</taxon>
        <taxon>Puccinia</taxon>
    </lineage>
</organism>
<dbReference type="AlphaFoldDB" id="A0A5B0P534"/>
<protein>
    <submittedName>
        <fullName evidence="2">Uncharacterized protein</fullName>
    </submittedName>
</protein>
<gene>
    <name evidence="2" type="ORF">PGT21_024659</name>
</gene>